<sequence>MASPENKTNRTVAEWTKLITDTKDESAGYIRLFREWCIKTHLLEISPSPGQMGGSEDHDGQEETNEQKQSTANQSNMSNKTIASTRVELLDLTVRKDTFLTSIDSLLSGLRTCANILATKDISKLSDPWKTVESAMSELSDLRLKMEWDVFMFGKSGWFGDVDENTIDTDFTEKETRFEDKRFVIRSHLPNLRRSVHIPTLRGFPICPFSGAIEVPTCSLLLRNYVTSHTASRHILTFPPSIYASAIRSLHSSSNKKAQPLPHGSTFDLGQPPYPPPPPPLPTPPRRGSLSSAQKAPQNISKGYIPQDSDFYWAPDQDVIEEVYEPSDLLESNPLPDAPPVPEYEEPEKTKRRKNNRRTRLLNLPPLPIGQMPPDGRTRFDWRQRSLSRLPHAKGERWFPDHHTRRTQAPFPEIEPGAPFSDEVKRYMKHFAPLLLAEYQEQEKIILQRLEKWSMHRLREEGVMLERLGATYFAPRKKVDGVVYQFSKTGREAAGAKGKLEAWKFTPGTIIFISRTDPFVDAVIAKDQIPTDGHRAWLRGRVYSQTAGNVRVVFPQPIEEFEKGHWRLDIGMSDWALVRQMEAMDSLVLDPFSQDMAGFPLPPTTTDLHPDGTTHSFQNKFEDDIAAAHSESIRHRDKDEFILRGSATRDLILRAFQQDYTPYESSSSSINATHNPVPDTKEMKPDDIDATSVPSIHTDQTSDTLLSRNALIKSWTTRYRVDHGKEPLKIEGDPEIPLNPSQIRAIAMMLSERLSLVQGPPGTGKTRVIVETIKLLKSHWQVPFPILVCAHTNVAVDNLLDGLQNHGLKAIRVGTEERIREDLQKFALSEMEKEHPLYDQVVELERKKKELFASKPDQIADPMAAQKRGQQLQEIFGKLHGWELQMRQDVLADADVICATCLSAASFRLHQIDFPMVFLDEASMATEPLSLVPLMKGSSNVAIIGDHKQLPPVIVSPQALAGGLGTSLFERLIHERNVPSIMLDTQYRMHPSISSFPNQAFYNSALKDGTVLSDGRVREDLKPPKTSYLVSDGKGGRKNVTFVDHRHPESPENQSLANYGDAVKVVDIVADLLDCNPDLKGSEIGIISPYTAQIRILTQYLQYDESRLSALSDLLGEERAKQVQEIEIKTVDGFEGREKQIMIFSTVRNNHSGHIGFLADWRRLNVGITRAKRCLIIVGSEKTLGMAKETSWANESLPQGGAKAWRDFIKCLKEGEMILSVE</sequence>
<dbReference type="AlphaFoldDB" id="A0A4V1M3W1"/>
<dbReference type="PANTHER" id="PTHR10887:SF517">
    <property type="entry name" value="RNA HELICASE NONSENSE MRNA REDUCING FACTOR"/>
    <property type="match status" value="1"/>
</dbReference>
<feature type="region of interest" description="Disordered" evidence="6">
    <location>
        <begin position="663"/>
        <end position="683"/>
    </location>
</feature>
<dbReference type="InterPro" id="IPR045055">
    <property type="entry name" value="DNA2/NAM7-like"/>
</dbReference>
<keyword evidence="5" id="KW-0067">ATP-binding</keyword>
<comment type="similarity">
    <text evidence="1">Belongs to the DNA2/NAM7 helicase family.</text>
</comment>
<dbReference type="InterPro" id="IPR041679">
    <property type="entry name" value="DNA2/NAM7-like_C"/>
</dbReference>
<dbReference type="Pfam" id="PF13087">
    <property type="entry name" value="AAA_12"/>
    <property type="match status" value="1"/>
</dbReference>
<feature type="compositionally biased region" description="Pro residues" evidence="6">
    <location>
        <begin position="272"/>
        <end position="285"/>
    </location>
</feature>
<dbReference type="GO" id="GO:0005737">
    <property type="term" value="C:cytoplasm"/>
    <property type="evidence" value="ECO:0007669"/>
    <property type="project" value="TreeGrafter"/>
</dbReference>
<feature type="region of interest" description="Disordered" evidence="6">
    <location>
        <begin position="254"/>
        <end position="309"/>
    </location>
</feature>
<evidence type="ECO:0000256" key="3">
    <source>
        <dbReference type="ARBA" id="ARBA00022801"/>
    </source>
</evidence>
<feature type="region of interest" description="Disordered" evidence="6">
    <location>
        <begin position="47"/>
        <end position="79"/>
    </location>
</feature>
<dbReference type="InterPro" id="IPR047187">
    <property type="entry name" value="SF1_C_Upf1"/>
</dbReference>
<dbReference type="PANTHER" id="PTHR10887">
    <property type="entry name" value="DNA2/NAM7 HELICASE FAMILY"/>
    <property type="match status" value="1"/>
</dbReference>
<feature type="compositionally biased region" description="Polar residues" evidence="6">
    <location>
        <begin position="663"/>
        <end position="674"/>
    </location>
</feature>
<dbReference type="GO" id="GO:0005694">
    <property type="term" value="C:chromosome"/>
    <property type="evidence" value="ECO:0007669"/>
    <property type="project" value="UniProtKB-ARBA"/>
</dbReference>
<evidence type="ECO:0000256" key="4">
    <source>
        <dbReference type="ARBA" id="ARBA00022806"/>
    </source>
</evidence>
<protein>
    <recommendedName>
        <fullName evidence="11">AAA+ ATPase domain-containing protein</fullName>
    </recommendedName>
</protein>
<comment type="caution">
    <text evidence="9">The sequence shown here is derived from an EMBL/GenBank/DDBJ whole genome shotgun (WGS) entry which is preliminary data.</text>
</comment>
<feature type="compositionally biased region" description="Polar residues" evidence="6">
    <location>
        <begin position="289"/>
        <end position="301"/>
    </location>
</feature>
<feature type="compositionally biased region" description="Polar residues" evidence="6">
    <location>
        <begin position="67"/>
        <end position="79"/>
    </location>
</feature>
<accession>A0A4V1M3W1</accession>
<evidence type="ECO:0008006" key="11">
    <source>
        <dbReference type="Google" id="ProtNLM"/>
    </source>
</evidence>
<dbReference type="GO" id="GO:0016787">
    <property type="term" value="F:hydrolase activity"/>
    <property type="evidence" value="ECO:0007669"/>
    <property type="project" value="UniProtKB-KW"/>
</dbReference>
<gene>
    <name evidence="9" type="ORF">M231_04419</name>
</gene>
<dbReference type="InterPro" id="IPR027417">
    <property type="entry name" value="P-loop_NTPase"/>
</dbReference>
<dbReference type="InterPro" id="IPR041677">
    <property type="entry name" value="DNA2/NAM7_AAA_11"/>
</dbReference>
<proteinExistence type="inferred from homology"/>
<dbReference type="FunFam" id="3.40.50.300:FF:000326">
    <property type="entry name" value="P-loop containing nucleoside triphosphate hydrolase"/>
    <property type="match status" value="1"/>
</dbReference>
<evidence type="ECO:0000313" key="9">
    <source>
        <dbReference type="EMBL" id="RXK38247.1"/>
    </source>
</evidence>
<evidence type="ECO:0000313" key="10">
    <source>
        <dbReference type="Proteomes" id="UP000289152"/>
    </source>
</evidence>
<feature type="domain" description="DNA2/NAM7 helicase-like C-terminal" evidence="8">
    <location>
        <begin position="965"/>
        <end position="1181"/>
    </location>
</feature>
<evidence type="ECO:0000259" key="8">
    <source>
        <dbReference type="Pfam" id="PF13087"/>
    </source>
</evidence>
<keyword evidence="3" id="KW-0378">Hydrolase</keyword>
<evidence type="ECO:0000256" key="5">
    <source>
        <dbReference type="ARBA" id="ARBA00022840"/>
    </source>
</evidence>
<dbReference type="EMBL" id="SDIL01000050">
    <property type="protein sequence ID" value="RXK38247.1"/>
    <property type="molecule type" value="Genomic_DNA"/>
</dbReference>
<evidence type="ECO:0000256" key="2">
    <source>
        <dbReference type="ARBA" id="ARBA00022741"/>
    </source>
</evidence>
<dbReference type="GO" id="GO:0005524">
    <property type="term" value="F:ATP binding"/>
    <property type="evidence" value="ECO:0007669"/>
    <property type="project" value="UniProtKB-KW"/>
</dbReference>
<evidence type="ECO:0000256" key="6">
    <source>
        <dbReference type="SAM" id="MobiDB-lite"/>
    </source>
</evidence>
<evidence type="ECO:0000256" key="1">
    <source>
        <dbReference type="ARBA" id="ARBA00007913"/>
    </source>
</evidence>
<evidence type="ECO:0000259" key="7">
    <source>
        <dbReference type="Pfam" id="PF13086"/>
    </source>
</evidence>
<dbReference type="SUPFAM" id="SSF52540">
    <property type="entry name" value="P-loop containing nucleoside triphosphate hydrolases"/>
    <property type="match status" value="1"/>
</dbReference>
<reference evidence="9 10" key="1">
    <citation type="submission" date="2016-06" db="EMBL/GenBank/DDBJ databases">
        <title>Evolution of pathogenesis and genome organization in the Tremellales.</title>
        <authorList>
            <person name="Cuomo C."/>
            <person name="Litvintseva A."/>
            <person name="Heitman J."/>
            <person name="Chen Y."/>
            <person name="Sun S."/>
            <person name="Springer D."/>
            <person name="Dromer F."/>
            <person name="Young S."/>
            <person name="Zeng Q."/>
            <person name="Chapman S."/>
            <person name="Gujja S."/>
            <person name="Saif S."/>
            <person name="Birren B."/>
        </authorList>
    </citation>
    <scope>NUCLEOTIDE SEQUENCE [LARGE SCALE GENOMIC DNA]</scope>
    <source>
        <strain evidence="9 10">ATCC 28783</strain>
    </source>
</reference>
<dbReference type="VEuPathDB" id="FungiDB:TREMEDRAFT_31469"/>
<dbReference type="Proteomes" id="UP000289152">
    <property type="component" value="Unassembled WGS sequence"/>
</dbReference>
<feature type="domain" description="DNA2/NAM7 helicase helicase" evidence="7">
    <location>
        <begin position="738"/>
        <end position="956"/>
    </location>
</feature>
<dbReference type="CDD" id="cd18808">
    <property type="entry name" value="SF1_C_Upf1"/>
    <property type="match status" value="1"/>
</dbReference>
<dbReference type="GO" id="GO:0000184">
    <property type="term" value="P:nuclear-transcribed mRNA catabolic process, nonsense-mediated decay"/>
    <property type="evidence" value="ECO:0007669"/>
    <property type="project" value="TreeGrafter"/>
</dbReference>
<keyword evidence="10" id="KW-1185">Reference proteome</keyword>
<dbReference type="OrthoDB" id="6513042at2759"/>
<name>A0A4V1M3W1_TREME</name>
<dbReference type="InParanoid" id="A0A4V1M3W1"/>
<dbReference type="Pfam" id="PF13086">
    <property type="entry name" value="AAA_11"/>
    <property type="match status" value="1"/>
</dbReference>
<dbReference type="Gene3D" id="3.40.50.300">
    <property type="entry name" value="P-loop containing nucleotide triphosphate hydrolases"/>
    <property type="match status" value="2"/>
</dbReference>
<dbReference type="GO" id="GO:0003724">
    <property type="term" value="F:RNA helicase activity"/>
    <property type="evidence" value="ECO:0007669"/>
    <property type="project" value="TreeGrafter"/>
</dbReference>
<feature type="region of interest" description="Disordered" evidence="6">
    <location>
        <begin position="327"/>
        <end position="358"/>
    </location>
</feature>
<dbReference type="STRING" id="5217.A0A4V1M3W1"/>
<keyword evidence="4" id="KW-0347">Helicase</keyword>
<organism evidence="9 10">
    <name type="scientific">Tremella mesenterica</name>
    <name type="common">Jelly fungus</name>
    <dbReference type="NCBI Taxonomy" id="5217"/>
    <lineage>
        <taxon>Eukaryota</taxon>
        <taxon>Fungi</taxon>
        <taxon>Dikarya</taxon>
        <taxon>Basidiomycota</taxon>
        <taxon>Agaricomycotina</taxon>
        <taxon>Tremellomycetes</taxon>
        <taxon>Tremellales</taxon>
        <taxon>Tremellaceae</taxon>
        <taxon>Tremella</taxon>
    </lineage>
</organism>
<keyword evidence="2" id="KW-0547">Nucleotide-binding</keyword>